<dbReference type="SUPFAM" id="SSF88946">
    <property type="entry name" value="Sigma2 domain of RNA polymerase sigma factors"/>
    <property type="match status" value="1"/>
</dbReference>
<dbReference type="PANTHER" id="PTHR43133">
    <property type="entry name" value="RNA POLYMERASE ECF-TYPE SIGMA FACTO"/>
    <property type="match status" value="1"/>
</dbReference>
<accession>A0A285U0S1</accession>
<dbReference type="InterPro" id="IPR013249">
    <property type="entry name" value="RNA_pol_sigma70_r4_t2"/>
</dbReference>
<dbReference type="SUPFAM" id="SSF88659">
    <property type="entry name" value="Sigma3 and sigma4 domains of RNA polymerase sigma factors"/>
    <property type="match status" value="1"/>
</dbReference>
<reference evidence="7 8" key="1">
    <citation type="submission" date="2017-08" db="EMBL/GenBank/DDBJ databases">
        <authorList>
            <person name="de Groot N.N."/>
        </authorList>
    </citation>
    <scope>NUCLEOTIDE SEQUENCE [LARGE SCALE GENOMIC DNA]</scope>
    <source>
        <strain evidence="7 8">USBA 78</strain>
    </source>
</reference>
<dbReference type="GO" id="GO:0003677">
    <property type="term" value="F:DNA binding"/>
    <property type="evidence" value="ECO:0007669"/>
    <property type="project" value="InterPro"/>
</dbReference>
<dbReference type="EMBL" id="OBMM01000007">
    <property type="protein sequence ID" value="SOC29724.1"/>
    <property type="molecule type" value="Genomic_DNA"/>
</dbReference>
<dbReference type="AlphaFoldDB" id="A0A285U0S1"/>
<dbReference type="NCBIfam" id="TIGR02937">
    <property type="entry name" value="sigma70-ECF"/>
    <property type="match status" value="1"/>
</dbReference>
<dbReference type="InterPro" id="IPR013324">
    <property type="entry name" value="RNA_pol_sigma_r3/r4-like"/>
</dbReference>
<dbReference type="Gene3D" id="1.10.1740.10">
    <property type="match status" value="1"/>
</dbReference>
<proteinExistence type="inferred from homology"/>
<dbReference type="InterPro" id="IPR036388">
    <property type="entry name" value="WH-like_DNA-bd_sf"/>
</dbReference>
<dbReference type="GO" id="GO:0016987">
    <property type="term" value="F:sigma factor activity"/>
    <property type="evidence" value="ECO:0007669"/>
    <property type="project" value="UniProtKB-KW"/>
</dbReference>
<evidence type="ECO:0000259" key="6">
    <source>
        <dbReference type="Pfam" id="PF08281"/>
    </source>
</evidence>
<dbReference type="Pfam" id="PF08281">
    <property type="entry name" value="Sigma70_r4_2"/>
    <property type="match status" value="1"/>
</dbReference>
<dbReference type="GO" id="GO:0006352">
    <property type="term" value="P:DNA-templated transcription initiation"/>
    <property type="evidence" value="ECO:0007669"/>
    <property type="project" value="InterPro"/>
</dbReference>
<dbReference type="Proteomes" id="UP000219068">
    <property type="component" value="Unassembled WGS sequence"/>
</dbReference>
<dbReference type="InterPro" id="IPR039425">
    <property type="entry name" value="RNA_pol_sigma-70-like"/>
</dbReference>
<protein>
    <submittedName>
        <fullName evidence="7">RNA polymerase sigma-70 factor, ECF subfamily</fullName>
    </submittedName>
</protein>
<comment type="similarity">
    <text evidence="1">Belongs to the sigma-70 factor family. ECF subfamily.</text>
</comment>
<dbReference type="InterPro" id="IPR013325">
    <property type="entry name" value="RNA_pol_sigma_r2"/>
</dbReference>
<dbReference type="RefSeq" id="WP_231886991.1">
    <property type="nucleotide sequence ID" value="NZ_JPWD01000001.1"/>
</dbReference>
<dbReference type="InterPro" id="IPR014284">
    <property type="entry name" value="RNA_pol_sigma-70_dom"/>
</dbReference>
<evidence type="ECO:0000313" key="8">
    <source>
        <dbReference type="Proteomes" id="UP000219068"/>
    </source>
</evidence>
<evidence type="ECO:0000256" key="2">
    <source>
        <dbReference type="ARBA" id="ARBA00023015"/>
    </source>
</evidence>
<dbReference type="Pfam" id="PF04542">
    <property type="entry name" value="Sigma70_r2"/>
    <property type="match status" value="1"/>
</dbReference>
<feature type="domain" description="RNA polymerase sigma factor 70 region 4 type 2" evidence="6">
    <location>
        <begin position="107"/>
        <end position="156"/>
    </location>
</feature>
<evidence type="ECO:0000259" key="5">
    <source>
        <dbReference type="Pfam" id="PF04542"/>
    </source>
</evidence>
<evidence type="ECO:0000256" key="4">
    <source>
        <dbReference type="ARBA" id="ARBA00023163"/>
    </source>
</evidence>
<gene>
    <name evidence="7" type="ORF">SAMN05428964_107238</name>
</gene>
<organism evidence="7 8">
    <name type="scientific">Thalassospira xiamenensis</name>
    <dbReference type="NCBI Taxonomy" id="220697"/>
    <lineage>
        <taxon>Bacteria</taxon>
        <taxon>Pseudomonadati</taxon>
        <taxon>Pseudomonadota</taxon>
        <taxon>Alphaproteobacteria</taxon>
        <taxon>Rhodospirillales</taxon>
        <taxon>Thalassospiraceae</taxon>
        <taxon>Thalassospira</taxon>
    </lineage>
</organism>
<dbReference type="Gene3D" id="1.10.10.10">
    <property type="entry name" value="Winged helix-like DNA-binding domain superfamily/Winged helix DNA-binding domain"/>
    <property type="match status" value="1"/>
</dbReference>
<evidence type="ECO:0000256" key="3">
    <source>
        <dbReference type="ARBA" id="ARBA00023082"/>
    </source>
</evidence>
<evidence type="ECO:0000313" key="7">
    <source>
        <dbReference type="EMBL" id="SOC29724.1"/>
    </source>
</evidence>
<dbReference type="InterPro" id="IPR007627">
    <property type="entry name" value="RNA_pol_sigma70_r2"/>
</dbReference>
<sequence>MTHWDVNILFRTYRSRLLHFVQRRKLSWHMADDIVQDTFLRVVATPSLPDPQFAQSYLFRTAQNLVIDHFRRERILTFVQEPDKAFEFVADDAPSPEQIAWSRQELRQLQASLNALPKNLRTVFILARLEGKTYGEIGEQLGIPTQTAFSRMVRALTLVKEAMDKSEKN</sequence>
<keyword evidence="2" id="KW-0805">Transcription regulation</keyword>
<name>A0A285U0S1_9PROT</name>
<feature type="domain" description="RNA polymerase sigma-70 region 2" evidence="5">
    <location>
        <begin position="9"/>
        <end position="74"/>
    </location>
</feature>
<keyword evidence="3" id="KW-0731">Sigma factor</keyword>
<keyword evidence="4" id="KW-0804">Transcription</keyword>
<dbReference type="CDD" id="cd06171">
    <property type="entry name" value="Sigma70_r4"/>
    <property type="match status" value="1"/>
</dbReference>
<evidence type="ECO:0000256" key="1">
    <source>
        <dbReference type="ARBA" id="ARBA00010641"/>
    </source>
</evidence>
<dbReference type="PANTHER" id="PTHR43133:SF63">
    <property type="entry name" value="RNA POLYMERASE SIGMA FACTOR FECI-RELATED"/>
    <property type="match status" value="1"/>
</dbReference>